<gene>
    <name evidence="1" type="ORF">PXEA_LOCUS3538</name>
</gene>
<reference evidence="1" key="1">
    <citation type="submission" date="2018-11" db="EMBL/GenBank/DDBJ databases">
        <authorList>
            <consortium name="Pathogen Informatics"/>
        </authorList>
    </citation>
    <scope>NUCLEOTIDE SEQUENCE</scope>
</reference>
<name>A0A3S5BN19_9PLAT</name>
<comment type="caution">
    <text evidence="1">The sequence shown here is derived from an EMBL/GenBank/DDBJ whole genome shotgun (WGS) entry which is preliminary data.</text>
</comment>
<evidence type="ECO:0000313" key="1">
    <source>
        <dbReference type="EMBL" id="VEL10098.1"/>
    </source>
</evidence>
<dbReference type="EMBL" id="CAAALY010008025">
    <property type="protein sequence ID" value="VEL10098.1"/>
    <property type="molecule type" value="Genomic_DNA"/>
</dbReference>
<keyword evidence="2" id="KW-1185">Reference proteome</keyword>
<evidence type="ECO:0000313" key="2">
    <source>
        <dbReference type="Proteomes" id="UP000784294"/>
    </source>
</evidence>
<proteinExistence type="predicted"/>
<sequence length="90" mass="10078">MFAATPRPAVWVVSSMNMVYALQPTFGHPTARIRLSYAAFTCPPVYTLEKLAPTNSFQVVLVHCQAPSHSAAKSRLILLHLFRNSYFLPE</sequence>
<organism evidence="1 2">
    <name type="scientific">Protopolystoma xenopodis</name>
    <dbReference type="NCBI Taxonomy" id="117903"/>
    <lineage>
        <taxon>Eukaryota</taxon>
        <taxon>Metazoa</taxon>
        <taxon>Spiralia</taxon>
        <taxon>Lophotrochozoa</taxon>
        <taxon>Platyhelminthes</taxon>
        <taxon>Monogenea</taxon>
        <taxon>Polyopisthocotylea</taxon>
        <taxon>Polystomatidea</taxon>
        <taxon>Polystomatidae</taxon>
        <taxon>Protopolystoma</taxon>
    </lineage>
</organism>
<dbReference type="Proteomes" id="UP000784294">
    <property type="component" value="Unassembled WGS sequence"/>
</dbReference>
<accession>A0A3S5BN19</accession>
<protein>
    <submittedName>
        <fullName evidence="1">Uncharacterized protein</fullName>
    </submittedName>
</protein>
<dbReference type="AlphaFoldDB" id="A0A3S5BN19"/>